<evidence type="ECO:0000313" key="7">
    <source>
        <dbReference type="Proteomes" id="UP001416858"/>
    </source>
</evidence>
<keyword evidence="1 4" id="KW-0597">Phosphoprotein</keyword>
<keyword evidence="3" id="KW-0810">Translation regulation</keyword>
<keyword evidence="3" id="KW-0963">Cytoplasm</keyword>
<accession>A0ABP9VT22</accession>
<feature type="domain" description="Response regulatory" evidence="5">
    <location>
        <begin position="155"/>
        <end position="272"/>
    </location>
</feature>
<evidence type="ECO:0000259" key="5">
    <source>
        <dbReference type="PROSITE" id="PS50110"/>
    </source>
</evidence>
<comment type="subunit">
    <text evidence="3">Homodimer; the beta-strands of each monomer intercalate to form a hydrophobic core, while the alpha-helices form wings that extend away from the core.</text>
</comment>
<dbReference type="EMBL" id="BAABRO010000008">
    <property type="protein sequence ID" value="GAA5508306.1"/>
    <property type="molecule type" value="Genomic_DNA"/>
</dbReference>
<comment type="subcellular location">
    <subcellularLocation>
        <location evidence="3">Cytoplasm</location>
    </subcellularLocation>
</comment>
<organism evidence="6 7">
    <name type="scientific">Novipirellula caenicola</name>
    <dbReference type="NCBI Taxonomy" id="1536901"/>
    <lineage>
        <taxon>Bacteria</taxon>
        <taxon>Pseudomonadati</taxon>
        <taxon>Planctomycetota</taxon>
        <taxon>Planctomycetia</taxon>
        <taxon>Pirellulales</taxon>
        <taxon>Pirellulaceae</taxon>
        <taxon>Novipirellula</taxon>
    </lineage>
</organism>
<dbReference type="SUPFAM" id="SSF52172">
    <property type="entry name" value="CheY-like"/>
    <property type="match status" value="1"/>
</dbReference>
<dbReference type="PROSITE" id="PS50110">
    <property type="entry name" value="RESPONSE_REGULATORY"/>
    <property type="match status" value="1"/>
</dbReference>
<dbReference type="InterPro" id="IPR036107">
    <property type="entry name" value="CsrA_sf"/>
</dbReference>
<dbReference type="Pfam" id="PF02599">
    <property type="entry name" value="CsrA"/>
    <property type="match status" value="1"/>
</dbReference>
<dbReference type="SMART" id="SM00448">
    <property type="entry name" value="REC"/>
    <property type="match status" value="1"/>
</dbReference>
<protein>
    <recommendedName>
        <fullName evidence="3">Translational regulator CsrA</fullName>
    </recommendedName>
</protein>
<dbReference type="PANTHER" id="PTHR44591:SF14">
    <property type="entry name" value="PROTEIN PILG"/>
    <property type="match status" value="1"/>
</dbReference>
<comment type="caution">
    <text evidence="6">The sequence shown here is derived from an EMBL/GenBank/DDBJ whole genome shotgun (WGS) entry which is preliminary data.</text>
</comment>
<name>A0ABP9VT22_9BACT</name>
<dbReference type="InterPro" id="IPR003751">
    <property type="entry name" value="CsrA"/>
</dbReference>
<dbReference type="InterPro" id="IPR001789">
    <property type="entry name" value="Sig_transdc_resp-reg_receiver"/>
</dbReference>
<reference evidence="6 7" key="1">
    <citation type="submission" date="2024-02" db="EMBL/GenBank/DDBJ databases">
        <title>Rhodopirellula caenicola NBRC 110016.</title>
        <authorList>
            <person name="Ichikawa N."/>
            <person name="Katano-Makiyama Y."/>
            <person name="Hidaka K."/>
        </authorList>
    </citation>
    <scope>NUCLEOTIDE SEQUENCE [LARGE SCALE GENOMIC DNA]</scope>
    <source>
        <strain evidence="6 7">NBRC 110016</strain>
    </source>
</reference>
<keyword evidence="2" id="KW-0902">Two-component regulatory system</keyword>
<sequence length="292" mass="32997">MLVLSRRSQQQIVFPNLGVTLRILQVRGQIVKVGIDAPPEISILRQERLTASSDLQGGAIAARSPGDQAEHRRRNQLNVVQLYLDAIQSRIDRGELFDVQGMIDTLVARLNSENREENRDLATSRQSDLRAAAVTENDKPHPRVNESNLTDPRVRLLVVEDSDNERSLMTYLLASQGFVVHVARDGGEACERLQYWGTLPDVILMDMQMPMLGGLETLHRIRQNERTRDLLVYAITGSRRHIEDEPAGRGWDRWFAKPLDIKELVQAIHEDHAHHLASMGLPATGGPQWYQS</sequence>
<evidence type="ECO:0000256" key="3">
    <source>
        <dbReference type="HAMAP-Rule" id="MF_00167"/>
    </source>
</evidence>
<evidence type="ECO:0000256" key="1">
    <source>
        <dbReference type="ARBA" id="ARBA00022553"/>
    </source>
</evidence>
<keyword evidence="3" id="KW-0678">Repressor</keyword>
<evidence type="ECO:0000256" key="2">
    <source>
        <dbReference type="ARBA" id="ARBA00023012"/>
    </source>
</evidence>
<dbReference type="PANTHER" id="PTHR44591">
    <property type="entry name" value="STRESS RESPONSE REGULATOR PROTEIN 1"/>
    <property type="match status" value="1"/>
</dbReference>
<dbReference type="Gene3D" id="3.40.50.2300">
    <property type="match status" value="1"/>
</dbReference>
<dbReference type="Gene3D" id="2.60.40.4380">
    <property type="entry name" value="Translational regulator CsrA"/>
    <property type="match status" value="1"/>
</dbReference>
<dbReference type="Proteomes" id="UP001416858">
    <property type="component" value="Unassembled WGS sequence"/>
</dbReference>
<keyword evidence="3" id="KW-1005">Bacterial flagellum biogenesis</keyword>
<keyword evidence="3" id="KW-0694">RNA-binding</keyword>
<proteinExistence type="inferred from homology"/>
<dbReference type="SUPFAM" id="SSF117130">
    <property type="entry name" value="CsrA-like"/>
    <property type="match status" value="1"/>
</dbReference>
<comment type="similarity">
    <text evidence="3">Belongs to the CsrA/RsmA family.</text>
</comment>
<evidence type="ECO:0000256" key="4">
    <source>
        <dbReference type="PROSITE-ProRule" id="PRU00169"/>
    </source>
</evidence>
<dbReference type="HAMAP" id="MF_00167">
    <property type="entry name" value="CsrA"/>
    <property type="match status" value="1"/>
</dbReference>
<dbReference type="InterPro" id="IPR011006">
    <property type="entry name" value="CheY-like_superfamily"/>
</dbReference>
<dbReference type="RefSeq" id="WP_345685090.1">
    <property type="nucleotide sequence ID" value="NZ_BAABRO010000008.1"/>
</dbReference>
<dbReference type="InterPro" id="IPR050595">
    <property type="entry name" value="Bact_response_regulator"/>
</dbReference>
<feature type="modified residue" description="4-aspartylphosphate" evidence="4">
    <location>
        <position position="206"/>
    </location>
</feature>
<evidence type="ECO:0000313" key="6">
    <source>
        <dbReference type="EMBL" id="GAA5508306.1"/>
    </source>
</evidence>
<keyword evidence="7" id="KW-1185">Reference proteome</keyword>
<gene>
    <name evidence="6" type="primary">csrA_5</name>
    <name evidence="3" type="synonym">csrA</name>
    <name evidence="6" type="ORF">Rcae01_03772</name>
</gene>
<dbReference type="Pfam" id="PF00072">
    <property type="entry name" value="Response_reg"/>
    <property type="match status" value="1"/>
</dbReference>
<comment type="function">
    <text evidence="3">A translational regulator that binds mRNA to regulate translation initiation and/or mRNA stability. Usually binds in the 5'-UTR at or near the Shine-Dalgarno sequence preventing ribosome-binding, thus repressing translation. Its main target seems to be the major flagellin gene, while its function is anatagonized by FliW.</text>
</comment>